<gene>
    <name evidence="2" type="ORF">FJM51_20420</name>
</gene>
<dbReference type="AlphaFoldDB" id="A0A501WEG1"/>
<reference evidence="2 3" key="1">
    <citation type="submission" date="2019-06" db="EMBL/GenBank/DDBJ databases">
        <title>A novel bacterium of genus Amaricoccus, isolated from marine sediment.</title>
        <authorList>
            <person name="Huang H."/>
            <person name="Mo K."/>
            <person name="Hu Y."/>
        </authorList>
    </citation>
    <scope>NUCLEOTIDE SEQUENCE [LARGE SCALE GENOMIC DNA]</scope>
    <source>
        <strain evidence="2 3">HB172011</strain>
    </source>
</reference>
<dbReference type="InterPro" id="IPR053802">
    <property type="entry name" value="DUF6950"/>
</dbReference>
<keyword evidence="3" id="KW-1185">Reference proteome</keyword>
<accession>A0A501WEG1</accession>
<evidence type="ECO:0000313" key="3">
    <source>
        <dbReference type="Proteomes" id="UP000319255"/>
    </source>
</evidence>
<comment type="caution">
    <text evidence="2">The sequence shown here is derived from an EMBL/GenBank/DDBJ whole genome shotgun (WGS) entry which is preliminary data.</text>
</comment>
<evidence type="ECO:0000313" key="2">
    <source>
        <dbReference type="EMBL" id="TPE47222.1"/>
    </source>
</evidence>
<evidence type="ECO:0000259" key="1">
    <source>
        <dbReference type="Pfam" id="PF22262"/>
    </source>
</evidence>
<proteinExistence type="predicted"/>
<protein>
    <recommendedName>
        <fullName evidence="1">DUF6950 domain-containing protein</fullName>
    </recommendedName>
</protein>
<organism evidence="2 3">
    <name type="scientific">Amaricoccus solimangrovi</name>
    <dbReference type="NCBI Taxonomy" id="2589815"/>
    <lineage>
        <taxon>Bacteria</taxon>
        <taxon>Pseudomonadati</taxon>
        <taxon>Pseudomonadota</taxon>
        <taxon>Alphaproteobacteria</taxon>
        <taxon>Rhodobacterales</taxon>
        <taxon>Paracoccaceae</taxon>
        <taxon>Amaricoccus</taxon>
    </lineage>
</organism>
<dbReference type="RefSeq" id="WP_140455980.1">
    <property type="nucleotide sequence ID" value="NZ_VFRP01000033.1"/>
</dbReference>
<name>A0A501WEG1_9RHOB</name>
<sequence>MTAIRRRPDWRARLGCYVERVRRSPFAYGGLDCALFAAGAVAAMTGTDLAAEFRDSYTTLTGGVRALRREGYMDHVDMARAHFAEIPPSLAQVGDLAVVQVEDGLALGVVQGARIFLMSVDGLVTVDLLAARVALKV</sequence>
<dbReference type="Proteomes" id="UP000319255">
    <property type="component" value="Unassembled WGS sequence"/>
</dbReference>
<feature type="domain" description="DUF6950" evidence="1">
    <location>
        <begin position="5"/>
        <end position="137"/>
    </location>
</feature>
<dbReference type="EMBL" id="VFRP01000033">
    <property type="protein sequence ID" value="TPE47222.1"/>
    <property type="molecule type" value="Genomic_DNA"/>
</dbReference>
<dbReference type="OrthoDB" id="6586924at2"/>
<dbReference type="Pfam" id="PF22262">
    <property type="entry name" value="DUF6950"/>
    <property type="match status" value="1"/>
</dbReference>